<organism evidence="2 3">
    <name type="scientific">Xanthomonas hawaiiensis</name>
    <dbReference type="NCBI Taxonomy" id="3003247"/>
    <lineage>
        <taxon>Bacteria</taxon>
        <taxon>Pseudomonadati</taxon>
        <taxon>Pseudomonadota</taxon>
        <taxon>Gammaproteobacteria</taxon>
        <taxon>Lysobacterales</taxon>
        <taxon>Lysobacteraceae</taxon>
        <taxon>Xanthomonas</taxon>
    </lineage>
</organism>
<proteinExistence type="predicted"/>
<accession>A0ABU2I624</accession>
<dbReference type="SUPFAM" id="SSF117074">
    <property type="entry name" value="Hypothetical protein PA1324"/>
    <property type="match status" value="1"/>
</dbReference>
<gene>
    <name evidence="2" type="ORF">PNQ69_12450</name>
</gene>
<dbReference type="RefSeq" id="WP_209032640.1">
    <property type="nucleotide sequence ID" value="NZ_CP115873.1"/>
</dbReference>
<evidence type="ECO:0000313" key="2">
    <source>
        <dbReference type="EMBL" id="MDS9993587.1"/>
    </source>
</evidence>
<comment type="caution">
    <text evidence="2">The sequence shown here is derived from an EMBL/GenBank/DDBJ whole genome shotgun (WGS) entry which is preliminary data.</text>
</comment>
<reference evidence="2 3" key="1">
    <citation type="submission" date="2023-01" db="EMBL/GenBank/DDBJ databases">
        <title>Xanthomonas hawaiianensis sp. nov. isolated from Araceae family in Hawaii.</title>
        <authorList>
            <person name="Chunag S.-C."/>
            <person name="Dobhal S."/>
            <person name="Alvarez A."/>
            <person name="Arif M."/>
        </authorList>
    </citation>
    <scope>NUCLEOTIDE SEQUENCE [LARGE SCALE GENOMIC DNA]</scope>
    <source>
        <strain evidence="2 3">A2111</strain>
    </source>
</reference>
<evidence type="ECO:0000256" key="1">
    <source>
        <dbReference type="SAM" id="SignalP"/>
    </source>
</evidence>
<sequence length="226" mass="24772">MPTITRRGWVLLLSCGLAAAGQGAAQVRTSPTVDNTPKIREVMPSQPFDKQAAEAALAKGHATITGVACAYHDNRVFLANNRKVMLFPATPYYEQWVAMRKKADPSKEAVKMSDQAYNARVETETDAKGAFQFTDMLPGRYILALQFQFDQAKSRDVYAGSSYGDSMQVDHYERQDYTVARADELFKEVEIKTDGSKVKTALSGGAGMLNGGGGLWSKMLPCKTNL</sequence>
<feature type="signal peptide" evidence="1">
    <location>
        <begin position="1"/>
        <end position="25"/>
    </location>
</feature>
<protein>
    <submittedName>
        <fullName evidence="2">Carboxypeptidase-like regulatory domain-containing protein</fullName>
    </submittedName>
</protein>
<keyword evidence="3" id="KW-1185">Reference proteome</keyword>
<feature type="chain" id="PRO_5045331569" evidence="1">
    <location>
        <begin position="26"/>
        <end position="226"/>
    </location>
</feature>
<evidence type="ECO:0000313" key="3">
    <source>
        <dbReference type="Proteomes" id="UP001260534"/>
    </source>
</evidence>
<name>A0ABU2I624_9XANT</name>
<dbReference type="Proteomes" id="UP001260534">
    <property type="component" value="Unassembled WGS sequence"/>
</dbReference>
<dbReference type="EMBL" id="JAQMHB010000001">
    <property type="protein sequence ID" value="MDS9993587.1"/>
    <property type="molecule type" value="Genomic_DNA"/>
</dbReference>
<keyword evidence="1" id="KW-0732">Signal</keyword>